<sequence>MTSRPQPAAPDTGDSLTDGSVPGGDDELPRVPLPDLDYTCAQFAAWAAPLLSEDQLRETETAVADFLVGPGPVLQQALEEYDASGVDSWLDEFWRDRYLGRRDAIAVNANFFFHLHDDPRVTGQLERGAALLAASAAWKLRLDAGELPPGVDPKRQSTRQLRHLFGTTRIPGDPRDSVRTPWSEAAPGPSTATHALVMHRGQIWSLEVIDESGTAYSADAVRESLAAIVQDGREGPGVGVLTAQPRADWAASRARLLAANPANADALETIETALCALAIEDQQPESEAALDAVLLGGPGRDRWFDKSLTFVVFPDGTAGLNAEHCLLDGTTILQLVDEVWRDAPAGAPGQSAYRPVEVVVDADVRADLETAARGFAELNAQTVSTFVPLEGLSRDRVKALGSPPDAFFQLALQLAHRRARGQVGATYESVATTGFRAGRTEALRVVTDESVRFTEVMDDPEATALDRRDAYARAAAAHTGRARAASAGDAPEQHLWELQRIAARQPALDISADQPLFRSPGWVILRDDWLSTSAVPSSHVRSWGFGATSPRCIGVAYAMLPAEAYAFLSARPVVEADLHRLAEELRRAVGELLELLED</sequence>
<protein>
    <submittedName>
        <fullName evidence="8">Choline/carnitine O-acyltransferase</fullName>
    </submittedName>
</protein>
<dbReference type="Pfam" id="PF00755">
    <property type="entry name" value="Carn_acyltransf"/>
    <property type="match status" value="1"/>
</dbReference>
<evidence type="ECO:0000256" key="1">
    <source>
        <dbReference type="ARBA" id="ARBA00005232"/>
    </source>
</evidence>
<dbReference type="InterPro" id="IPR000542">
    <property type="entry name" value="Carn_acyl_trans"/>
</dbReference>
<dbReference type="EMBL" id="CP047156">
    <property type="protein sequence ID" value="QHC01908.1"/>
    <property type="molecule type" value="Genomic_DNA"/>
</dbReference>
<evidence type="ECO:0000256" key="5">
    <source>
        <dbReference type="RuleBase" id="RU003801"/>
    </source>
</evidence>
<dbReference type="RefSeq" id="WP_159547032.1">
    <property type="nucleotide sequence ID" value="NZ_CP047156.1"/>
</dbReference>
<keyword evidence="2 5" id="KW-0808">Transferase</keyword>
<dbReference type="PROSITE" id="PS00440">
    <property type="entry name" value="ACYLTRANSF_C_2"/>
    <property type="match status" value="1"/>
</dbReference>
<dbReference type="Gene3D" id="3.30.559.10">
    <property type="entry name" value="Chloramphenicol acetyltransferase-like domain"/>
    <property type="match status" value="1"/>
</dbReference>
<dbReference type="GO" id="GO:0016746">
    <property type="term" value="F:acyltransferase activity"/>
    <property type="evidence" value="ECO:0007669"/>
    <property type="project" value="UniProtKB-KW"/>
</dbReference>
<dbReference type="SUPFAM" id="SSF52777">
    <property type="entry name" value="CoA-dependent acyltransferases"/>
    <property type="match status" value="2"/>
</dbReference>
<evidence type="ECO:0000256" key="4">
    <source>
        <dbReference type="PIRSR" id="PIRSR600542-1"/>
    </source>
</evidence>
<gene>
    <name evidence="8" type="ORF">EK0264_17595</name>
</gene>
<dbReference type="InterPro" id="IPR023213">
    <property type="entry name" value="CAT-like_dom_sf"/>
</dbReference>
<dbReference type="OrthoDB" id="1456at2"/>
<dbReference type="InterPro" id="IPR042231">
    <property type="entry name" value="Cho/carn_acyl_trans_2"/>
</dbReference>
<evidence type="ECO:0000259" key="7">
    <source>
        <dbReference type="Pfam" id="PF00755"/>
    </source>
</evidence>
<dbReference type="AlphaFoldDB" id="A0A7L4YS75"/>
<dbReference type="InParanoid" id="A0A7L4YS75"/>
<dbReference type="Gene3D" id="3.30.559.70">
    <property type="entry name" value="Choline/Carnitine o-acyltransferase, domain 2"/>
    <property type="match status" value="1"/>
</dbReference>
<dbReference type="KEGG" id="eke:EK0264_17595"/>
<evidence type="ECO:0000256" key="6">
    <source>
        <dbReference type="SAM" id="MobiDB-lite"/>
    </source>
</evidence>
<accession>A0A7L4YS75</accession>
<dbReference type="InterPro" id="IPR039551">
    <property type="entry name" value="Cho/carn_acyl_trans"/>
</dbReference>
<evidence type="ECO:0000313" key="8">
    <source>
        <dbReference type="EMBL" id="QHC01908.1"/>
    </source>
</evidence>
<feature type="active site" description="Proton acceptor" evidence="4">
    <location>
        <position position="324"/>
    </location>
</feature>
<evidence type="ECO:0000256" key="3">
    <source>
        <dbReference type="ARBA" id="ARBA00023315"/>
    </source>
</evidence>
<comment type="similarity">
    <text evidence="1 5">Belongs to the carnitine/choline acetyltransferase family.</text>
</comment>
<dbReference type="Proteomes" id="UP000463857">
    <property type="component" value="Chromosome"/>
</dbReference>
<evidence type="ECO:0000313" key="9">
    <source>
        <dbReference type="Proteomes" id="UP000463857"/>
    </source>
</evidence>
<organism evidence="8 9">
    <name type="scientific">Epidermidibacterium keratini</name>
    <dbReference type="NCBI Taxonomy" id="1891644"/>
    <lineage>
        <taxon>Bacteria</taxon>
        <taxon>Bacillati</taxon>
        <taxon>Actinomycetota</taxon>
        <taxon>Actinomycetes</taxon>
        <taxon>Sporichthyales</taxon>
        <taxon>Sporichthyaceae</taxon>
        <taxon>Epidermidibacterium</taxon>
    </lineage>
</organism>
<name>A0A7L4YS75_9ACTN</name>
<feature type="region of interest" description="Disordered" evidence="6">
    <location>
        <begin position="1"/>
        <end position="31"/>
    </location>
</feature>
<feature type="domain" description="Choline/carnitine acyltransferase" evidence="7">
    <location>
        <begin position="31"/>
        <end position="586"/>
    </location>
</feature>
<evidence type="ECO:0000256" key="2">
    <source>
        <dbReference type="ARBA" id="ARBA00022679"/>
    </source>
</evidence>
<feature type="region of interest" description="Disordered" evidence="6">
    <location>
        <begin position="167"/>
        <end position="190"/>
    </location>
</feature>
<reference evidence="8 9" key="1">
    <citation type="journal article" date="2018" name="Int. J. Syst. Evol. Microbiol.">
        <title>Epidermidibacterium keratini gen. nov., sp. nov., a member of the family Sporichthyaceae, isolated from keratin epidermis.</title>
        <authorList>
            <person name="Lee D.G."/>
            <person name="Trujillo M.E."/>
            <person name="Kang S."/>
            <person name="Nam J.J."/>
            <person name="Kim Y.J."/>
        </authorList>
    </citation>
    <scope>NUCLEOTIDE SEQUENCE [LARGE SCALE GENOMIC DNA]</scope>
    <source>
        <strain evidence="8 9">EPI-7</strain>
    </source>
</reference>
<keyword evidence="3 5" id="KW-0012">Acyltransferase</keyword>
<dbReference type="PANTHER" id="PTHR22589">
    <property type="entry name" value="CARNITINE O-ACYLTRANSFERASE"/>
    <property type="match status" value="1"/>
</dbReference>
<keyword evidence="9" id="KW-1185">Reference proteome</keyword>
<proteinExistence type="inferred from homology"/>